<dbReference type="Pfam" id="PF13442">
    <property type="entry name" value="Cytochrome_CBB3"/>
    <property type="match status" value="1"/>
</dbReference>
<proteinExistence type="predicted"/>
<organism evidence="6 7">
    <name type="scientific">Bordetella genomosp. 6</name>
    <dbReference type="NCBI Taxonomy" id="463024"/>
    <lineage>
        <taxon>Bacteria</taxon>
        <taxon>Pseudomonadati</taxon>
        <taxon>Pseudomonadota</taxon>
        <taxon>Betaproteobacteria</taxon>
        <taxon>Burkholderiales</taxon>
        <taxon>Alcaligenaceae</taxon>
        <taxon>Bordetella</taxon>
    </lineage>
</organism>
<dbReference type="Proteomes" id="UP000216524">
    <property type="component" value="Unassembled WGS sequence"/>
</dbReference>
<evidence type="ECO:0000256" key="4">
    <source>
        <dbReference type="PROSITE-ProRule" id="PRU00433"/>
    </source>
</evidence>
<dbReference type="InterPro" id="IPR037165">
    <property type="entry name" value="AldOxase/xan_DH_Mopterin-bd_sf"/>
</dbReference>
<dbReference type="SUPFAM" id="SSF56003">
    <property type="entry name" value="Molybdenum cofactor-binding domain"/>
    <property type="match status" value="1"/>
</dbReference>
<dbReference type="SMART" id="SM01008">
    <property type="entry name" value="Ald_Xan_dh_C"/>
    <property type="match status" value="1"/>
</dbReference>
<dbReference type="InterPro" id="IPR008274">
    <property type="entry name" value="AldOxase/xan_DH_MoCoBD1"/>
</dbReference>
<reference evidence="6 7" key="1">
    <citation type="submission" date="2017-05" db="EMBL/GenBank/DDBJ databases">
        <title>Complete and WGS of Bordetella genogroups.</title>
        <authorList>
            <person name="Spilker T."/>
            <person name="Lipuma J."/>
        </authorList>
    </citation>
    <scope>NUCLEOTIDE SEQUENCE [LARGE SCALE GENOMIC DNA]</scope>
    <source>
        <strain evidence="6 7">AU3139</strain>
    </source>
</reference>
<evidence type="ECO:0000313" key="6">
    <source>
        <dbReference type="EMBL" id="OZI75301.1"/>
    </source>
</evidence>
<dbReference type="InterPro" id="IPR036856">
    <property type="entry name" value="Ald_Oxase/Xan_DH_a/b_sf"/>
</dbReference>
<dbReference type="PANTHER" id="PTHR35008">
    <property type="entry name" value="BLL4482 PROTEIN-RELATED"/>
    <property type="match status" value="1"/>
</dbReference>
<evidence type="ECO:0000256" key="1">
    <source>
        <dbReference type="ARBA" id="ARBA00022617"/>
    </source>
</evidence>
<feature type="domain" description="Cytochrome c" evidence="5">
    <location>
        <begin position="838"/>
        <end position="926"/>
    </location>
</feature>
<keyword evidence="3 4" id="KW-0408">Iron</keyword>
<evidence type="ECO:0000256" key="3">
    <source>
        <dbReference type="ARBA" id="ARBA00023004"/>
    </source>
</evidence>
<dbReference type="SUPFAM" id="SSF54665">
    <property type="entry name" value="CO dehydrogenase molybdoprotein N-domain-like"/>
    <property type="match status" value="1"/>
</dbReference>
<dbReference type="InterPro" id="IPR036909">
    <property type="entry name" value="Cyt_c-like_dom_sf"/>
</dbReference>
<comment type="caution">
    <text evidence="6">The sequence shown here is derived from an EMBL/GenBank/DDBJ whole genome shotgun (WGS) entry which is preliminary data.</text>
</comment>
<dbReference type="PROSITE" id="PS51007">
    <property type="entry name" value="CYTC"/>
    <property type="match status" value="3"/>
</dbReference>
<dbReference type="Gene3D" id="3.30.365.10">
    <property type="entry name" value="Aldehyde oxidase/xanthine dehydrogenase, molybdopterin binding domain"/>
    <property type="match status" value="4"/>
</dbReference>
<dbReference type="Pfam" id="PF00034">
    <property type="entry name" value="Cytochrom_C"/>
    <property type="match status" value="2"/>
</dbReference>
<keyword evidence="1 4" id="KW-0349">Heme</keyword>
<dbReference type="Pfam" id="PF02738">
    <property type="entry name" value="MoCoBD_1"/>
    <property type="match status" value="1"/>
</dbReference>
<keyword evidence="2 4" id="KW-0479">Metal-binding</keyword>
<accession>A0ABX4FAF2</accession>
<feature type="domain" description="Cytochrome c" evidence="5">
    <location>
        <begin position="559"/>
        <end position="662"/>
    </location>
</feature>
<dbReference type="RefSeq" id="WP_094829946.1">
    <property type="nucleotide sequence ID" value="NZ_NEVV01000005.1"/>
</dbReference>
<evidence type="ECO:0000256" key="2">
    <source>
        <dbReference type="ARBA" id="ARBA00022723"/>
    </source>
</evidence>
<evidence type="ECO:0000259" key="5">
    <source>
        <dbReference type="PROSITE" id="PS51007"/>
    </source>
</evidence>
<dbReference type="InterPro" id="IPR051459">
    <property type="entry name" value="Cytochrome_c-type_DH"/>
</dbReference>
<dbReference type="SUPFAM" id="SSF46626">
    <property type="entry name" value="Cytochrome c"/>
    <property type="match status" value="3"/>
</dbReference>
<name>A0ABX4FAF2_9BORD</name>
<dbReference type="Gene3D" id="1.10.760.10">
    <property type="entry name" value="Cytochrome c-like domain"/>
    <property type="match status" value="3"/>
</dbReference>
<dbReference type="InterPro" id="IPR009056">
    <property type="entry name" value="Cyt_c-like_dom"/>
</dbReference>
<dbReference type="EMBL" id="NEVV01000005">
    <property type="protein sequence ID" value="OZI75301.1"/>
    <property type="molecule type" value="Genomic_DNA"/>
</dbReference>
<gene>
    <name evidence="6" type="ORF">CAL23_15310</name>
</gene>
<dbReference type="InterPro" id="IPR000674">
    <property type="entry name" value="Ald_Oxase/Xan_DH_a/b"/>
</dbReference>
<feature type="domain" description="Cytochrome c" evidence="5">
    <location>
        <begin position="704"/>
        <end position="813"/>
    </location>
</feature>
<keyword evidence="7" id="KW-1185">Reference proteome</keyword>
<evidence type="ECO:0000313" key="7">
    <source>
        <dbReference type="Proteomes" id="UP000216524"/>
    </source>
</evidence>
<protein>
    <submittedName>
        <fullName evidence="6">Cytochrome</fullName>
    </submittedName>
</protein>
<dbReference type="PANTHER" id="PTHR35008:SF8">
    <property type="entry name" value="ALCOHOL DEHYDROGENASE CYTOCHROME C SUBUNIT"/>
    <property type="match status" value="1"/>
</dbReference>
<sequence length="947" mass="98948">MSRADPPQAAPMAALPAGGADLAPPAAGVLAGLVLRPPRTSWNGERYTGPHAAHADASALQGLPGIVHVLVARDFVGIVATRPELAQQAAARLPVQWRAAPPAADAHPLWQQGRADADASMPFEQRYRWPAADSHGMSTWALAWWRDGALTVWTAAAAPALRRELAALLDLPPDAVRVLAYGSPPGQAADIAAIDTAADAALLSRAVGQPVRVAGNPVPWPAAPSSGAIRLGADFDAQGGIAALRIHHDGASLPRPSLARLLAGGTAAAPADAPPYRFAAARLAADSQGALPPGAARLPGQRAAQVFALESFLDEAAIRAGVDPVEYRLRHLDDARGAALIRQVAQQAGWQAAGRGGRGFAYASVIDDSTDPPLRSWSAWVADVAVDPDSGKVALTRVVVGHDLEEAAAPGQDAPRIEQHLRDTVGRLLGAPAAYDDWGVPAAPAACQLPTPEVVRPARALATPTALAWSEAASLPAAAAVANAIFDATGVRLREPPFNGAQARRALSAAEQAPRGNRGAYAWLAGIAAAAAGLVVAAWPWRPAIAPIAGPEPGLYSAATIERGRLVAAAGDCVVCHTAPGGAPNAGGLALDTPFGAIYTTNITPDVATGIGQWSYAAFERAMRQGIHRDGRQLYPAFPYTSFARLSEADMQALYAYLMAQPPVAATPPPTRLPFPYNLRPLMAGWNALFHDARPYQPDPERSTLWNRGAYLVQGAGHCGACHTPRNSLGAERGGARHFLGGGVAEGWDAPALNALSRAPVPWTEQDLYAYLRTGFSARHGVAAGPMAPVVQSMAQLPDADVRAMAHYLSSLGPPADSADVDATVQALENASEPGTRLLPPNGERLFQGACAVCHETRNTAPQFGVRPSLALNTNLHSARPDNLIQVILHGIVEPANGQLGYMPAFGDSLDAGQVADLVQYMRARFAPGEPAWQDVAQRVRELSRQE</sequence>